<evidence type="ECO:0000256" key="1">
    <source>
        <dbReference type="SAM" id="MobiDB-lite"/>
    </source>
</evidence>
<accession>A0A8S0WMB6</accession>
<keyword evidence="4" id="KW-1185">Reference proteome</keyword>
<dbReference type="InterPro" id="IPR024209">
    <property type="entry name" value="CDIF630_02480-like"/>
</dbReference>
<proteinExistence type="predicted"/>
<protein>
    <recommendedName>
        <fullName evidence="5">DUF3787 domain-containing protein</fullName>
    </recommendedName>
</protein>
<sequence>MSADQRKQSAPQAPVEKHDTAAWANIKKTKAVSNVAIPSEDDVEYAKEWVDMNQK</sequence>
<reference evidence="2" key="2">
    <citation type="submission" date="2020-01" db="EMBL/GenBank/DDBJ databases">
        <authorList>
            <person name="Hornung B."/>
        </authorList>
    </citation>
    <scope>NUCLEOTIDE SEQUENCE</scope>
    <source>
        <strain evidence="2">PacBioINE</strain>
    </source>
</reference>
<evidence type="ECO:0000313" key="4">
    <source>
        <dbReference type="Proteomes" id="UP001071230"/>
    </source>
</evidence>
<dbReference type="EMBL" id="LR746496">
    <property type="protein sequence ID" value="CAA7600514.1"/>
    <property type="molecule type" value="Genomic_DNA"/>
</dbReference>
<evidence type="ECO:0000313" key="2">
    <source>
        <dbReference type="EMBL" id="CAA7600514.1"/>
    </source>
</evidence>
<dbReference type="Proteomes" id="UP001071230">
    <property type="component" value="Unassembled WGS sequence"/>
</dbReference>
<feature type="region of interest" description="Disordered" evidence="1">
    <location>
        <begin position="1"/>
        <end position="20"/>
    </location>
</feature>
<dbReference type="EMBL" id="CDGJ01000032">
    <property type="protein sequence ID" value="CEJ06648.1"/>
    <property type="molecule type" value="Genomic_DNA"/>
</dbReference>
<dbReference type="RefSeq" id="WP_240984178.1">
    <property type="nucleotide sequence ID" value="NZ_CDGJ01000032.1"/>
</dbReference>
<evidence type="ECO:0000313" key="3">
    <source>
        <dbReference type="EMBL" id="CEJ06648.1"/>
    </source>
</evidence>
<organism evidence="2">
    <name type="scientific">Acididesulfobacillus acetoxydans</name>
    <dbReference type="NCBI Taxonomy" id="1561005"/>
    <lineage>
        <taxon>Bacteria</taxon>
        <taxon>Bacillati</taxon>
        <taxon>Bacillota</taxon>
        <taxon>Clostridia</taxon>
        <taxon>Eubacteriales</taxon>
        <taxon>Peptococcaceae</taxon>
        <taxon>Acididesulfobacillus</taxon>
    </lineage>
</organism>
<name>A0A8S0WMB6_9FIRM</name>
<reference evidence="3" key="1">
    <citation type="submission" date="2014-11" db="EMBL/GenBank/DDBJ databases">
        <authorList>
            <person name="Hornung B.V."/>
        </authorList>
    </citation>
    <scope>NUCLEOTIDE SEQUENCE</scope>
    <source>
        <strain evidence="3">INE</strain>
    </source>
</reference>
<gene>
    <name evidence="3" type="ORF">DEACI_1097</name>
    <name evidence="2" type="ORF">DEACI_1167</name>
</gene>
<dbReference type="Pfam" id="PF12655">
    <property type="entry name" value="CDIF630_02480-like"/>
    <property type="match status" value="1"/>
</dbReference>
<evidence type="ECO:0008006" key="5">
    <source>
        <dbReference type="Google" id="ProtNLM"/>
    </source>
</evidence>
<dbReference type="KEGG" id="aacx:DEACI_1167"/>
<dbReference type="AlphaFoldDB" id="A0A8S0WMB6"/>
<dbReference type="Proteomes" id="UP000836597">
    <property type="component" value="Chromosome"/>
</dbReference>